<evidence type="ECO:0000256" key="1">
    <source>
        <dbReference type="SAM" id="MobiDB-lite"/>
    </source>
</evidence>
<dbReference type="EMBL" id="JAVXUO010000812">
    <property type="protein sequence ID" value="KAK2988868.1"/>
    <property type="molecule type" value="Genomic_DNA"/>
</dbReference>
<keyword evidence="4" id="KW-1185">Reference proteome</keyword>
<gene>
    <name evidence="3" type="ORF">RJ640_024049</name>
</gene>
<feature type="compositionally biased region" description="Basic and acidic residues" evidence="1">
    <location>
        <begin position="87"/>
        <end position="97"/>
    </location>
</feature>
<proteinExistence type="predicted"/>
<feature type="region of interest" description="Disordered" evidence="1">
    <location>
        <begin position="87"/>
        <end position="115"/>
    </location>
</feature>
<protein>
    <recommendedName>
        <fullName evidence="2">Retrotransposon gag domain-containing protein</fullName>
    </recommendedName>
</protein>
<feature type="domain" description="Retrotransposon gag" evidence="2">
    <location>
        <begin position="1"/>
        <end position="49"/>
    </location>
</feature>
<evidence type="ECO:0000313" key="4">
    <source>
        <dbReference type="Proteomes" id="UP001187471"/>
    </source>
</evidence>
<name>A0AA88RPP7_9ASTE</name>
<comment type="caution">
    <text evidence="3">The sequence shown here is derived from an EMBL/GenBank/DDBJ whole genome shotgun (WGS) entry which is preliminary data.</text>
</comment>
<evidence type="ECO:0000259" key="2">
    <source>
        <dbReference type="Pfam" id="PF03732"/>
    </source>
</evidence>
<dbReference type="InterPro" id="IPR005162">
    <property type="entry name" value="Retrotrans_gag_dom"/>
</dbReference>
<organism evidence="3 4">
    <name type="scientific">Escallonia rubra</name>
    <dbReference type="NCBI Taxonomy" id="112253"/>
    <lineage>
        <taxon>Eukaryota</taxon>
        <taxon>Viridiplantae</taxon>
        <taxon>Streptophyta</taxon>
        <taxon>Embryophyta</taxon>
        <taxon>Tracheophyta</taxon>
        <taxon>Spermatophyta</taxon>
        <taxon>Magnoliopsida</taxon>
        <taxon>eudicotyledons</taxon>
        <taxon>Gunneridae</taxon>
        <taxon>Pentapetalae</taxon>
        <taxon>asterids</taxon>
        <taxon>campanulids</taxon>
        <taxon>Escalloniales</taxon>
        <taxon>Escalloniaceae</taxon>
        <taxon>Escallonia</taxon>
    </lineage>
</organism>
<dbReference type="Pfam" id="PF03732">
    <property type="entry name" value="Retrotrans_gag"/>
    <property type="match status" value="1"/>
</dbReference>
<dbReference type="AlphaFoldDB" id="A0AA88RPP7"/>
<reference evidence="3" key="1">
    <citation type="submission" date="2022-12" db="EMBL/GenBank/DDBJ databases">
        <title>Draft genome assemblies for two species of Escallonia (Escalloniales).</title>
        <authorList>
            <person name="Chanderbali A."/>
            <person name="Dervinis C."/>
            <person name="Anghel I."/>
            <person name="Soltis D."/>
            <person name="Soltis P."/>
            <person name="Zapata F."/>
        </authorList>
    </citation>
    <scope>NUCLEOTIDE SEQUENCE</scope>
    <source>
        <strain evidence="3">UCBG92.1500</strain>
        <tissue evidence="3">Leaf</tissue>
    </source>
</reference>
<accession>A0AA88RPP7</accession>
<feature type="compositionally biased region" description="Basic and acidic residues" evidence="1">
    <location>
        <begin position="134"/>
        <end position="157"/>
    </location>
</feature>
<feature type="region of interest" description="Disordered" evidence="1">
    <location>
        <begin position="128"/>
        <end position="170"/>
    </location>
</feature>
<evidence type="ECO:0000313" key="3">
    <source>
        <dbReference type="EMBL" id="KAK2988868.1"/>
    </source>
</evidence>
<dbReference type="Proteomes" id="UP001187471">
    <property type="component" value="Unassembled WGS sequence"/>
</dbReference>
<sequence length="170" mass="19860">MESDFMRIAQHPNETITEYEERFARLSRFALHVVQDESHRAHKFREGLRFKIRRQMFILNNPTYAQLVDGAQRLERIHDEQLLIWEDKRKKRDRNEENSGSGMKPASDFKRRSLGAAADKINSEVATVTANRAIDGRRERGDGSGQRREVASIRIAKEQQQIRSAARSRR</sequence>